<evidence type="ECO:0000256" key="10">
    <source>
        <dbReference type="ARBA" id="ARBA00025044"/>
    </source>
</evidence>
<evidence type="ECO:0000256" key="9">
    <source>
        <dbReference type="ARBA" id="ARBA00023143"/>
    </source>
</evidence>
<dbReference type="PRINTS" id="PR00955">
    <property type="entry name" value="FLGMOTORFLIM"/>
</dbReference>
<organism evidence="14 15">
    <name type="scientific">Mesoterricola sediminis</name>
    <dbReference type="NCBI Taxonomy" id="2927980"/>
    <lineage>
        <taxon>Bacteria</taxon>
        <taxon>Pseudomonadati</taxon>
        <taxon>Acidobacteriota</taxon>
        <taxon>Holophagae</taxon>
        <taxon>Holophagales</taxon>
        <taxon>Holophagaceae</taxon>
        <taxon>Mesoterricola</taxon>
    </lineage>
</organism>
<dbReference type="Gene3D" id="2.30.330.10">
    <property type="entry name" value="SpoA-like"/>
    <property type="match status" value="1"/>
</dbReference>
<dbReference type="GO" id="GO:0003774">
    <property type="term" value="F:cytoskeletal motor activity"/>
    <property type="evidence" value="ECO:0007669"/>
    <property type="project" value="InterPro"/>
</dbReference>
<evidence type="ECO:0000256" key="3">
    <source>
        <dbReference type="ARBA" id="ARBA00011049"/>
    </source>
</evidence>
<dbReference type="PANTHER" id="PTHR30034">
    <property type="entry name" value="FLAGELLAR MOTOR SWITCH PROTEIN FLIM"/>
    <property type="match status" value="1"/>
</dbReference>
<evidence type="ECO:0000256" key="7">
    <source>
        <dbReference type="ARBA" id="ARBA00022779"/>
    </source>
</evidence>
<keyword evidence="14" id="KW-0966">Cell projection</keyword>
<evidence type="ECO:0000256" key="5">
    <source>
        <dbReference type="ARBA" id="ARBA00022475"/>
    </source>
</evidence>
<accession>A0AA48HFS3</accession>
<dbReference type="GO" id="GO:0005886">
    <property type="term" value="C:plasma membrane"/>
    <property type="evidence" value="ECO:0007669"/>
    <property type="project" value="UniProtKB-SubCell"/>
</dbReference>
<feature type="region of interest" description="Disordered" evidence="12">
    <location>
        <begin position="16"/>
        <end position="43"/>
    </location>
</feature>
<dbReference type="GO" id="GO:0071978">
    <property type="term" value="P:bacterial-type flagellum-dependent swarming motility"/>
    <property type="evidence" value="ECO:0007669"/>
    <property type="project" value="TreeGrafter"/>
</dbReference>
<comment type="function">
    <text evidence="10">FliM is one of three proteins (FliG, FliN, FliM) that forms the rotor-mounted switch complex (C ring), located at the base of the basal body. This complex interacts with the CheY and CheZ chemotaxis proteins, in addition to contacting components of the motor that determine the direction of flagellar rotation.</text>
</comment>
<feature type="compositionally biased region" description="Low complexity" evidence="12">
    <location>
        <begin position="21"/>
        <end position="41"/>
    </location>
</feature>
<comment type="subcellular location">
    <subcellularLocation>
        <location evidence="1">Bacterial flagellum basal body</location>
    </subcellularLocation>
    <subcellularLocation>
        <location evidence="2">Cell membrane</location>
        <topology evidence="2">Peripheral membrane protein</topology>
    </subcellularLocation>
</comment>
<dbReference type="SUPFAM" id="SSF101801">
    <property type="entry name" value="Surface presentation of antigens (SPOA)"/>
    <property type="match status" value="1"/>
</dbReference>
<dbReference type="GO" id="GO:0009425">
    <property type="term" value="C:bacterial-type flagellum basal body"/>
    <property type="evidence" value="ECO:0007669"/>
    <property type="project" value="UniProtKB-SubCell"/>
</dbReference>
<dbReference type="InterPro" id="IPR001543">
    <property type="entry name" value="FliN-like_C"/>
</dbReference>
<keyword evidence="14" id="KW-0282">Flagellum</keyword>
<dbReference type="Gene3D" id="3.40.1550.10">
    <property type="entry name" value="CheC-like"/>
    <property type="match status" value="1"/>
</dbReference>
<evidence type="ECO:0000256" key="8">
    <source>
        <dbReference type="ARBA" id="ARBA00023136"/>
    </source>
</evidence>
<evidence type="ECO:0000256" key="4">
    <source>
        <dbReference type="ARBA" id="ARBA00021898"/>
    </source>
</evidence>
<protein>
    <recommendedName>
        <fullName evidence="4 11">Flagellar motor switch protein FliM</fullName>
    </recommendedName>
</protein>
<dbReference type="EMBL" id="AP027081">
    <property type="protein sequence ID" value="BDU77418.1"/>
    <property type="molecule type" value="Genomic_DNA"/>
</dbReference>
<dbReference type="SUPFAM" id="SSF103039">
    <property type="entry name" value="CheC-like"/>
    <property type="match status" value="1"/>
</dbReference>
<evidence type="ECO:0000259" key="13">
    <source>
        <dbReference type="Pfam" id="PF01052"/>
    </source>
</evidence>
<dbReference type="KEGG" id="msea:METESE_23760"/>
<evidence type="ECO:0000256" key="1">
    <source>
        <dbReference type="ARBA" id="ARBA00004117"/>
    </source>
</evidence>
<keyword evidence="14" id="KW-0969">Cilium</keyword>
<keyword evidence="15" id="KW-1185">Reference proteome</keyword>
<comment type="similarity">
    <text evidence="3">Belongs to the FliM family.</text>
</comment>
<evidence type="ECO:0000256" key="6">
    <source>
        <dbReference type="ARBA" id="ARBA00022500"/>
    </source>
</evidence>
<dbReference type="PANTHER" id="PTHR30034:SF6">
    <property type="entry name" value="YOP PROTEINS TRANSLOCATION PROTEIN Q"/>
    <property type="match status" value="1"/>
</dbReference>
<keyword evidence="7" id="KW-0283">Flagellar rotation</keyword>
<dbReference type="RefSeq" id="WP_316410265.1">
    <property type="nucleotide sequence ID" value="NZ_AP027081.1"/>
</dbReference>
<keyword evidence="5" id="KW-1003">Cell membrane</keyword>
<gene>
    <name evidence="14" type="primary">fliM</name>
    <name evidence="14" type="ORF">METESE_23760</name>
</gene>
<evidence type="ECO:0000313" key="14">
    <source>
        <dbReference type="EMBL" id="BDU77418.1"/>
    </source>
</evidence>
<dbReference type="GO" id="GO:0050918">
    <property type="term" value="P:positive chemotaxis"/>
    <property type="evidence" value="ECO:0007669"/>
    <property type="project" value="TreeGrafter"/>
</dbReference>
<dbReference type="Pfam" id="PF02154">
    <property type="entry name" value="FliM"/>
    <property type="match status" value="1"/>
</dbReference>
<keyword evidence="9" id="KW-0975">Bacterial flagellum</keyword>
<name>A0AA48HFS3_9BACT</name>
<evidence type="ECO:0000256" key="12">
    <source>
        <dbReference type="SAM" id="MobiDB-lite"/>
    </source>
</evidence>
<keyword evidence="6" id="KW-0145">Chemotaxis</keyword>
<dbReference type="CDD" id="cd17908">
    <property type="entry name" value="FliM"/>
    <property type="match status" value="1"/>
</dbReference>
<dbReference type="AlphaFoldDB" id="A0AA48HFS3"/>
<dbReference type="Pfam" id="PF01052">
    <property type="entry name" value="FliMN_C"/>
    <property type="match status" value="1"/>
</dbReference>
<dbReference type="InterPro" id="IPR028976">
    <property type="entry name" value="CheC-like_sf"/>
</dbReference>
<dbReference type="Proteomes" id="UP001228113">
    <property type="component" value="Chromosome"/>
</dbReference>
<proteinExistence type="inferred from homology"/>
<dbReference type="InterPro" id="IPR001689">
    <property type="entry name" value="Flag_FliM"/>
</dbReference>
<sequence length="342" mass="38107">MAKILSQEEVDALLKSHAKAAKGPAPAAGPVDRPTASAAPQKAKKAQQLKKVSLYNFRRPDRVSREQMRSLHFMHDRFARNFSSSLSAYLRTITEVNLVSVEQLSYQEFLLSVPDPTCFNAISIRPLEGAFALEVNPQLVFPIIDKMLGGPGDPLKQLRTMTDIEQSIFDGVLKLALDDLREAWRGIIDLDFKIQARETSPQLIQIVAPNEVVLLVVFEVKMSSVVGMINLAIPSIILEPVASKFDQEMYTGYKKSGTFEEAKLLMESVKRCDMQVCAEIRGTSLRLSDILALQEGDLIPLTKRFDAVLDLTVDGIPRFQGYVALNSNQKRVFQVTAQKQEA</sequence>
<keyword evidence="8" id="KW-0472">Membrane</keyword>
<evidence type="ECO:0000256" key="2">
    <source>
        <dbReference type="ARBA" id="ARBA00004202"/>
    </source>
</evidence>
<dbReference type="InterPro" id="IPR036429">
    <property type="entry name" value="SpoA-like_sf"/>
</dbReference>
<feature type="domain" description="Flagellar motor switch protein FliN-like C-terminal" evidence="13">
    <location>
        <begin position="268"/>
        <end position="335"/>
    </location>
</feature>
<evidence type="ECO:0000313" key="15">
    <source>
        <dbReference type="Proteomes" id="UP001228113"/>
    </source>
</evidence>
<reference evidence="14" key="1">
    <citation type="journal article" date="2023" name="Int. J. Syst. Evol. Microbiol.">
        <title>Mesoterricola silvestris gen. nov., sp. nov., Mesoterricola sediminis sp. nov., Geothrix oryzae sp. nov., Geothrix edaphica sp. nov., Geothrix rubra sp. nov., and Geothrix limicola sp. nov., six novel members of Acidobacteriota isolated from soils.</title>
        <authorList>
            <person name="Itoh H."/>
            <person name="Sugisawa Y."/>
            <person name="Mise K."/>
            <person name="Xu Z."/>
            <person name="Kuniyasu M."/>
            <person name="Ushijima N."/>
            <person name="Kawano K."/>
            <person name="Kobayashi E."/>
            <person name="Shiratori Y."/>
            <person name="Masuda Y."/>
            <person name="Senoo K."/>
        </authorList>
    </citation>
    <scope>NUCLEOTIDE SEQUENCE</scope>
    <source>
        <strain evidence="14">W786</strain>
    </source>
</reference>
<evidence type="ECO:0000256" key="11">
    <source>
        <dbReference type="NCBIfam" id="TIGR01397"/>
    </source>
</evidence>
<dbReference type="PIRSF" id="PIRSF002888">
    <property type="entry name" value="FliM"/>
    <property type="match status" value="1"/>
</dbReference>
<dbReference type="NCBIfam" id="TIGR01397">
    <property type="entry name" value="fliM_switch"/>
    <property type="match status" value="1"/>
</dbReference>